<feature type="domain" description="DUF5801" evidence="1">
    <location>
        <begin position="1"/>
        <end position="93"/>
    </location>
</feature>
<keyword evidence="3" id="KW-1185">Reference proteome</keyword>
<proteinExistence type="predicted"/>
<evidence type="ECO:0000313" key="2">
    <source>
        <dbReference type="EMBL" id="PSH54739.1"/>
    </source>
</evidence>
<protein>
    <recommendedName>
        <fullName evidence="1">DUF5801 domain-containing protein</fullName>
    </recommendedName>
</protein>
<comment type="caution">
    <text evidence="2">The sequence shown here is derived from an EMBL/GenBank/DDBJ whole genome shotgun (WGS) entry which is preliminary data.</text>
</comment>
<reference evidence="3" key="1">
    <citation type="submission" date="2017-11" db="EMBL/GenBank/DDBJ databases">
        <authorList>
            <person name="Kuznetsova I."/>
            <person name="Sazanova A."/>
            <person name="Chirak E."/>
            <person name="Safronova V."/>
            <person name="Willems A."/>
        </authorList>
    </citation>
    <scope>NUCLEOTIDE SEQUENCE [LARGE SCALE GENOMIC DNA]</scope>
    <source>
        <strain evidence="3">STM 196</strain>
    </source>
</reference>
<name>A0A2P7AKJ6_9HYPH</name>
<dbReference type="AlphaFoldDB" id="A0A2P7AKJ6"/>
<feature type="non-terminal residue" evidence="2">
    <location>
        <position position="225"/>
    </location>
</feature>
<evidence type="ECO:0000313" key="3">
    <source>
        <dbReference type="Proteomes" id="UP000241444"/>
    </source>
</evidence>
<dbReference type="EMBL" id="PGGO01000082">
    <property type="protein sequence ID" value="PSH54739.1"/>
    <property type="molecule type" value="Genomic_DNA"/>
</dbReference>
<organism evidence="2 3">
    <name type="scientific">Phyllobacterium brassicacearum</name>
    <dbReference type="NCBI Taxonomy" id="314235"/>
    <lineage>
        <taxon>Bacteria</taxon>
        <taxon>Pseudomonadati</taxon>
        <taxon>Pseudomonadota</taxon>
        <taxon>Alphaproteobacteria</taxon>
        <taxon>Hyphomicrobiales</taxon>
        <taxon>Phyllobacteriaceae</taxon>
        <taxon>Phyllobacterium</taxon>
    </lineage>
</organism>
<dbReference type="InterPro" id="IPR043824">
    <property type="entry name" value="DUF5801"/>
</dbReference>
<accession>A0A2P7AKJ6</accession>
<dbReference type="RefSeq" id="WP_245425636.1">
    <property type="nucleotide sequence ID" value="NZ_PGGO01000082.1"/>
</dbReference>
<dbReference type="Pfam" id="PF19116">
    <property type="entry name" value="DUF5801"/>
    <property type="match status" value="2"/>
</dbReference>
<feature type="non-terminal residue" evidence="2">
    <location>
        <position position="1"/>
    </location>
</feature>
<feature type="domain" description="DUF5801" evidence="1">
    <location>
        <begin position="114"/>
        <end position="223"/>
    </location>
</feature>
<evidence type="ECO:0000259" key="1">
    <source>
        <dbReference type="Pfam" id="PF19116"/>
    </source>
</evidence>
<gene>
    <name evidence="2" type="ORF">CU102_28320</name>
</gene>
<dbReference type="Proteomes" id="UP000241444">
    <property type="component" value="Unassembled WGS sequence"/>
</dbReference>
<sequence>SGLTDTATGDPVLLFVEGGNVVGRAGSAAGPIVFTVSVSAAGLVSLDQARAIVHADATDPDDSTTLAAADLITLTATITDNDGDEASATHDIGQSLNFEDDGPTITADGVVPELTVDETDLTTDASADFSTAFTSDAGADGDAITYALGISQVTNDSGLTDTATGDPVLLFVEGGNVVGRAGSAAGPIVFTVSVSAAGLVSLDQARAIVHADATDPDDSTTLAAA</sequence>